<reference evidence="3" key="1">
    <citation type="submission" date="2025-08" db="UniProtKB">
        <authorList>
            <consortium name="RefSeq"/>
        </authorList>
    </citation>
    <scope>IDENTIFICATION</scope>
    <source>
        <tissue evidence="3">Gonads</tissue>
    </source>
</reference>
<feature type="coiled-coil region" evidence="1">
    <location>
        <begin position="328"/>
        <end position="359"/>
    </location>
</feature>
<sequence>MARISENWRKEGNQLYTSATQSGLSPVLRKERLNNAIMKYNKALQTAETRNDRSSAYKNIGMASWRLAQVIQLQNEGPKLVEFHLIEALKHLSNALEEAGSSRGIDWSTQSNQYLHECLQGVIDDTAEMGLCRERVDTLRRFLGVISRDLPVRVAGLLEMTTVTFHLGVTALENGDITECLNYMAECYQPIEETKRVADDEIMKEVDVLEKDVFMQKCVAESIKARKTADDLLENILMEQEELSYDMIWEVIDWYKQAILLSREHEVEMEAIALSRLGSVYDKVLKIKLMAKKYFNRCMSLVMALHPKSFHSEDWYVECTSALQRYQKEQVEREEDVWQKKREKYLEKLSEDLKKLKESANGLPESYLRFIYKTFPPKGENKKLDEEALDSGEHDSIKKVLLKAIQHYHPDRQKEHGEQWVVLCEEITKYLTAKYETFK</sequence>
<dbReference type="AlphaFoldDB" id="A0A1S3HVI6"/>
<dbReference type="Proteomes" id="UP000085678">
    <property type="component" value="Unplaced"/>
</dbReference>
<dbReference type="OMA" id="LNMDMVW"/>
<dbReference type="OrthoDB" id="3135773at2759"/>
<dbReference type="KEGG" id="lak:106158541"/>
<name>A0A1S3HVI6_LINAN</name>
<keyword evidence="2" id="KW-1185">Reference proteome</keyword>
<keyword evidence="1" id="KW-0175">Coiled coil</keyword>
<evidence type="ECO:0000313" key="2">
    <source>
        <dbReference type="Proteomes" id="UP000085678"/>
    </source>
</evidence>
<dbReference type="InterPro" id="IPR011990">
    <property type="entry name" value="TPR-like_helical_dom_sf"/>
</dbReference>
<dbReference type="RefSeq" id="XP_013390038.1">
    <property type="nucleotide sequence ID" value="XM_013534584.1"/>
</dbReference>
<accession>A0A1S3HVI6</accession>
<protein>
    <submittedName>
        <fullName evidence="3">Uncharacterized protein LOC106158541</fullName>
    </submittedName>
</protein>
<dbReference type="Gene3D" id="1.25.40.10">
    <property type="entry name" value="Tetratricopeptide repeat domain"/>
    <property type="match status" value="1"/>
</dbReference>
<evidence type="ECO:0000256" key="1">
    <source>
        <dbReference type="SAM" id="Coils"/>
    </source>
</evidence>
<evidence type="ECO:0000313" key="3">
    <source>
        <dbReference type="RefSeq" id="XP_013390038.1"/>
    </source>
</evidence>
<organism evidence="2 3">
    <name type="scientific">Lingula anatina</name>
    <name type="common">Brachiopod</name>
    <name type="synonym">Lingula unguis</name>
    <dbReference type="NCBI Taxonomy" id="7574"/>
    <lineage>
        <taxon>Eukaryota</taxon>
        <taxon>Metazoa</taxon>
        <taxon>Spiralia</taxon>
        <taxon>Lophotrochozoa</taxon>
        <taxon>Brachiopoda</taxon>
        <taxon>Linguliformea</taxon>
        <taxon>Lingulata</taxon>
        <taxon>Lingulida</taxon>
        <taxon>Linguloidea</taxon>
        <taxon>Lingulidae</taxon>
        <taxon>Lingula</taxon>
    </lineage>
</organism>
<dbReference type="InParanoid" id="A0A1S3HVI6"/>
<dbReference type="GeneID" id="106158541"/>
<proteinExistence type="predicted"/>
<gene>
    <name evidence="3" type="primary">LOC106158541</name>
</gene>